<dbReference type="SMART" id="SM00401">
    <property type="entry name" value="ZnF_GATA"/>
    <property type="match status" value="1"/>
</dbReference>
<sequence length="391" mass="44644">MQQPYSSYLYDQTQSTCWEDNMYLSEGQSTNYSMPTHKNGVSMVMDNAIRPKQQQQNHCQQQQQSVEFSMVQQPLLLTSLPLNNQSYSLAYSSPDNFNNALGFDYSSATTSTVSTPFELFKDPYLFNANELLFTNSHSVSPPPSSNSSKYCSSINEEEEHHRMMCNSSYSLSPLLCEEADEIPHTTTMHSDEDADWLQQEKRGRKRANKVAKTPRKRSTCSLYSAFPPAKSHQANNTTKCTNCRTTNTPLWRRNPQGQPLCNACGLFLKLHGTVRPLSLKTDVIKKRNRSGSQKDTAGSTDVHDKVIRRKRRPQQQKKHNDTESISSSSSTNIPDEEDEIEEYSTRMVKEDQDDFLLDKLFSLSTTSSYTYGDRLLSPTFINNYSQHDFFL</sequence>
<feature type="compositionally biased region" description="Basic residues" evidence="7">
    <location>
        <begin position="306"/>
        <end position="317"/>
    </location>
</feature>
<feature type="compositionally biased region" description="Basic residues" evidence="7">
    <location>
        <begin position="202"/>
        <end position="218"/>
    </location>
</feature>
<dbReference type="Pfam" id="PF00320">
    <property type="entry name" value="GATA"/>
    <property type="match status" value="1"/>
</dbReference>
<dbReference type="SUPFAM" id="SSF57716">
    <property type="entry name" value="Glucocorticoid receptor-like (DNA-binding domain)"/>
    <property type="match status" value="1"/>
</dbReference>
<name>A0ABP9YQ48_9FUNG</name>
<keyword evidence="2" id="KW-0479">Metal-binding</keyword>
<evidence type="ECO:0000256" key="4">
    <source>
        <dbReference type="ARBA" id="ARBA00022833"/>
    </source>
</evidence>
<proteinExistence type="predicted"/>
<dbReference type="PRINTS" id="PR00619">
    <property type="entry name" value="GATAZNFINGER"/>
</dbReference>
<dbReference type="EMBL" id="BAABUK010000004">
    <property type="protein sequence ID" value="GAA5808974.1"/>
    <property type="molecule type" value="Genomic_DNA"/>
</dbReference>
<feature type="region of interest" description="Disordered" evidence="7">
    <location>
        <begin position="197"/>
        <end position="218"/>
    </location>
</feature>
<comment type="caution">
    <text evidence="9">The sequence shown here is derived from an EMBL/GenBank/DDBJ whole genome shotgun (WGS) entry which is preliminary data.</text>
</comment>
<organism evidence="9 10">
    <name type="scientific">Mucor flavus</name>
    <dbReference type="NCBI Taxonomy" id="439312"/>
    <lineage>
        <taxon>Eukaryota</taxon>
        <taxon>Fungi</taxon>
        <taxon>Fungi incertae sedis</taxon>
        <taxon>Mucoromycota</taxon>
        <taxon>Mucoromycotina</taxon>
        <taxon>Mucoromycetes</taxon>
        <taxon>Mucorales</taxon>
        <taxon>Mucorineae</taxon>
        <taxon>Mucoraceae</taxon>
        <taxon>Mucor</taxon>
    </lineage>
</organism>
<dbReference type="PROSITE" id="PS50114">
    <property type="entry name" value="GATA_ZN_FINGER_2"/>
    <property type="match status" value="1"/>
</dbReference>
<evidence type="ECO:0000256" key="5">
    <source>
        <dbReference type="ARBA" id="ARBA00023242"/>
    </source>
</evidence>
<evidence type="ECO:0000313" key="10">
    <source>
        <dbReference type="Proteomes" id="UP001473302"/>
    </source>
</evidence>
<dbReference type="Proteomes" id="UP001473302">
    <property type="component" value="Unassembled WGS sequence"/>
</dbReference>
<protein>
    <recommendedName>
        <fullName evidence="8">GATA-type domain-containing protein</fullName>
    </recommendedName>
</protein>
<keyword evidence="5" id="KW-0539">Nucleus</keyword>
<dbReference type="InterPro" id="IPR000679">
    <property type="entry name" value="Znf_GATA"/>
</dbReference>
<dbReference type="InterPro" id="IPR039355">
    <property type="entry name" value="Transcription_factor_GATA"/>
</dbReference>
<evidence type="ECO:0000259" key="8">
    <source>
        <dbReference type="PROSITE" id="PS50114"/>
    </source>
</evidence>
<evidence type="ECO:0000256" key="6">
    <source>
        <dbReference type="PROSITE-ProRule" id="PRU00094"/>
    </source>
</evidence>
<dbReference type="PROSITE" id="PS00344">
    <property type="entry name" value="GATA_ZN_FINGER_1"/>
    <property type="match status" value="1"/>
</dbReference>
<dbReference type="Gene3D" id="3.30.50.10">
    <property type="entry name" value="Erythroid Transcription Factor GATA-1, subunit A"/>
    <property type="match status" value="1"/>
</dbReference>
<gene>
    <name evidence="9" type="ORF">MFLAVUS_002374</name>
</gene>
<feature type="domain" description="GATA-type" evidence="8">
    <location>
        <begin position="234"/>
        <end position="287"/>
    </location>
</feature>
<dbReference type="CDD" id="cd00202">
    <property type="entry name" value="ZnF_GATA"/>
    <property type="match status" value="1"/>
</dbReference>
<accession>A0ABP9YQ48</accession>
<evidence type="ECO:0000256" key="3">
    <source>
        <dbReference type="ARBA" id="ARBA00022771"/>
    </source>
</evidence>
<comment type="subcellular location">
    <subcellularLocation>
        <location evidence="1">Nucleus</location>
    </subcellularLocation>
</comment>
<feature type="region of interest" description="Disordered" evidence="7">
    <location>
        <begin position="284"/>
        <end position="337"/>
    </location>
</feature>
<reference evidence="9 10" key="1">
    <citation type="submission" date="2024-04" db="EMBL/GenBank/DDBJ databases">
        <title>genome sequences of Mucor flavus KT1a and Helicostylum pulchrum KT1b strains isolated from the surface of a dry-aged beef.</title>
        <authorList>
            <person name="Toyotome T."/>
            <person name="Hosono M."/>
            <person name="Torimaru M."/>
            <person name="Fukuda K."/>
            <person name="Mikami N."/>
        </authorList>
    </citation>
    <scope>NUCLEOTIDE SEQUENCE [LARGE SCALE GENOMIC DNA]</scope>
    <source>
        <strain evidence="9 10">KT1a</strain>
    </source>
</reference>
<evidence type="ECO:0000313" key="9">
    <source>
        <dbReference type="EMBL" id="GAA5808974.1"/>
    </source>
</evidence>
<evidence type="ECO:0000256" key="2">
    <source>
        <dbReference type="ARBA" id="ARBA00022723"/>
    </source>
</evidence>
<evidence type="ECO:0000256" key="1">
    <source>
        <dbReference type="ARBA" id="ARBA00004123"/>
    </source>
</evidence>
<keyword evidence="4" id="KW-0862">Zinc</keyword>
<dbReference type="PANTHER" id="PTHR10071:SF281">
    <property type="entry name" value="BOX A-BINDING FACTOR-RELATED"/>
    <property type="match status" value="1"/>
</dbReference>
<evidence type="ECO:0000256" key="7">
    <source>
        <dbReference type="SAM" id="MobiDB-lite"/>
    </source>
</evidence>
<keyword evidence="10" id="KW-1185">Reference proteome</keyword>
<dbReference type="PANTHER" id="PTHR10071">
    <property type="entry name" value="TRANSCRIPTION FACTOR GATA FAMILY MEMBER"/>
    <property type="match status" value="1"/>
</dbReference>
<keyword evidence="3 6" id="KW-0863">Zinc-finger</keyword>
<feature type="compositionally biased region" description="Polar residues" evidence="7">
    <location>
        <begin position="290"/>
        <end position="299"/>
    </location>
</feature>
<dbReference type="InterPro" id="IPR013088">
    <property type="entry name" value="Znf_NHR/GATA"/>
</dbReference>